<dbReference type="AlphaFoldDB" id="A0A1M4WN67"/>
<keyword evidence="6" id="KW-1185">Reference proteome</keyword>
<dbReference type="PROSITE" id="PS00455">
    <property type="entry name" value="AMP_BINDING"/>
    <property type="match status" value="1"/>
</dbReference>
<dbReference type="InterPro" id="IPR042099">
    <property type="entry name" value="ANL_N_sf"/>
</dbReference>
<dbReference type="SUPFAM" id="SSF56801">
    <property type="entry name" value="Acetyl-CoA synthetase-like"/>
    <property type="match status" value="1"/>
</dbReference>
<sequence length="465" mass="50109">MFDRSFAQNAGKCALKTSDRSLSYNELESLTRKLARVLETRYDLTVGDRVAVSASATVGATAVHLALVRMGVSVVPLSTAYSREELLYILRTSGARSVIAFNEDHHKISAGVVDTVEGDRLLQLASVSSEGELSKSPPASSETLVVFSSGTTGRPKAVPATTSAVAHNLISLADMWGLSSSDSLYLALPLYHIHGLVVGLYGILSVGGTIHLHEKYDPAVLAAQLETGEADVFFGVPTMYQRLLRSGHASSLRNARLCVSGSAPLTKALFTEIKSASDVSVVERYGMTETLIISSNVPRTGVRPGSVGVPLRSTQVTIADDQEILVQGPSVFNGYIGSAGNTCTVPFATGDLGYLQDGYLYINGRKRDLIITGGHNVHPLEVEEAIQEIDGVLEAAVVGRHSTEWGEEVVAFVVPVTPMKTETLRTYLKERLSYYKVPKSIYFVEALPRNHLGKIDRKTLQESLN</sequence>
<dbReference type="RefSeq" id="WP_072791366.1">
    <property type="nucleotide sequence ID" value="NZ_FQUL01000027.1"/>
</dbReference>
<dbReference type="EMBL" id="FQUL01000027">
    <property type="protein sequence ID" value="SHE82676.1"/>
    <property type="molecule type" value="Genomic_DNA"/>
</dbReference>
<dbReference type="Pfam" id="PF00501">
    <property type="entry name" value="AMP-binding"/>
    <property type="match status" value="1"/>
</dbReference>
<dbReference type="Gene3D" id="3.30.300.30">
    <property type="match status" value="1"/>
</dbReference>
<comment type="similarity">
    <text evidence="1">Belongs to the ATP-dependent AMP-binding enzyme family.</text>
</comment>
<dbReference type="STRING" id="1121881.SAMN02745225_01727"/>
<evidence type="ECO:0000313" key="6">
    <source>
        <dbReference type="Proteomes" id="UP000184295"/>
    </source>
</evidence>
<name>A0A1M4WN67_9ACTN</name>
<accession>A0A1M4WN67</accession>
<feature type="domain" description="AMP-dependent synthetase/ligase" evidence="3">
    <location>
        <begin position="2"/>
        <end position="335"/>
    </location>
</feature>
<evidence type="ECO:0000313" key="5">
    <source>
        <dbReference type="EMBL" id="SHE82676.1"/>
    </source>
</evidence>
<evidence type="ECO:0000259" key="3">
    <source>
        <dbReference type="Pfam" id="PF00501"/>
    </source>
</evidence>
<proteinExistence type="inferred from homology"/>
<dbReference type="GO" id="GO:0006631">
    <property type="term" value="P:fatty acid metabolic process"/>
    <property type="evidence" value="ECO:0007669"/>
    <property type="project" value="TreeGrafter"/>
</dbReference>
<dbReference type="GO" id="GO:0031956">
    <property type="term" value="F:medium-chain fatty acid-CoA ligase activity"/>
    <property type="evidence" value="ECO:0007669"/>
    <property type="project" value="TreeGrafter"/>
</dbReference>
<dbReference type="Pfam" id="PF13193">
    <property type="entry name" value="AMP-binding_C"/>
    <property type="match status" value="1"/>
</dbReference>
<dbReference type="PANTHER" id="PTHR43201">
    <property type="entry name" value="ACYL-COA SYNTHETASE"/>
    <property type="match status" value="1"/>
</dbReference>
<protein>
    <submittedName>
        <fullName evidence="5">Malonyl-CoA/methylmalonyl-CoA synthetase</fullName>
    </submittedName>
</protein>
<dbReference type="InterPro" id="IPR045851">
    <property type="entry name" value="AMP-bd_C_sf"/>
</dbReference>
<dbReference type="InterPro" id="IPR020845">
    <property type="entry name" value="AMP-binding_CS"/>
</dbReference>
<evidence type="ECO:0000259" key="4">
    <source>
        <dbReference type="Pfam" id="PF13193"/>
    </source>
</evidence>
<dbReference type="Proteomes" id="UP000184295">
    <property type="component" value="Unassembled WGS sequence"/>
</dbReference>
<organism evidence="5 6">
    <name type="scientific">Ferrithrix thermotolerans DSM 19514</name>
    <dbReference type="NCBI Taxonomy" id="1121881"/>
    <lineage>
        <taxon>Bacteria</taxon>
        <taxon>Bacillati</taxon>
        <taxon>Actinomycetota</taxon>
        <taxon>Acidimicrobiia</taxon>
        <taxon>Acidimicrobiales</taxon>
        <taxon>Acidimicrobiaceae</taxon>
        <taxon>Ferrithrix</taxon>
    </lineage>
</organism>
<dbReference type="InterPro" id="IPR025110">
    <property type="entry name" value="AMP-bd_C"/>
</dbReference>
<evidence type="ECO:0000256" key="2">
    <source>
        <dbReference type="ARBA" id="ARBA00022598"/>
    </source>
</evidence>
<evidence type="ECO:0000256" key="1">
    <source>
        <dbReference type="ARBA" id="ARBA00006432"/>
    </source>
</evidence>
<feature type="domain" description="AMP-binding enzyme C-terminal" evidence="4">
    <location>
        <begin position="381"/>
        <end position="454"/>
    </location>
</feature>
<dbReference type="Gene3D" id="3.40.50.12780">
    <property type="entry name" value="N-terminal domain of ligase-like"/>
    <property type="match status" value="1"/>
</dbReference>
<dbReference type="InterPro" id="IPR000873">
    <property type="entry name" value="AMP-dep_synth/lig_dom"/>
</dbReference>
<gene>
    <name evidence="5" type="ORF">SAMN02745225_01727</name>
</gene>
<reference evidence="6" key="1">
    <citation type="submission" date="2016-11" db="EMBL/GenBank/DDBJ databases">
        <authorList>
            <person name="Varghese N."/>
            <person name="Submissions S."/>
        </authorList>
    </citation>
    <scope>NUCLEOTIDE SEQUENCE [LARGE SCALE GENOMIC DNA]</scope>
    <source>
        <strain evidence="6">DSM 19514</strain>
    </source>
</reference>
<keyword evidence="2" id="KW-0436">Ligase</keyword>
<dbReference type="PANTHER" id="PTHR43201:SF5">
    <property type="entry name" value="MEDIUM-CHAIN ACYL-COA LIGASE ACSF2, MITOCHONDRIAL"/>
    <property type="match status" value="1"/>
</dbReference>